<dbReference type="OrthoDB" id="6353266at2759"/>
<evidence type="ECO:0000256" key="2">
    <source>
        <dbReference type="ARBA" id="ARBA00022737"/>
    </source>
</evidence>
<dbReference type="InterPro" id="IPR001064">
    <property type="entry name" value="Beta/gamma_crystallin"/>
</dbReference>
<feature type="chain" id="PRO_5018787056" evidence="3">
    <location>
        <begin position="23"/>
        <end position="235"/>
    </location>
</feature>
<accession>A0A3R7MC86</accession>
<dbReference type="InterPro" id="IPR011024">
    <property type="entry name" value="G_crystallin-like"/>
</dbReference>
<proteinExistence type="inferred from homology"/>
<feature type="domain" description="Beta/gamma crystallin 'Greek key'" evidence="4">
    <location>
        <begin position="119"/>
        <end position="157"/>
    </location>
</feature>
<dbReference type="AlphaFoldDB" id="A0A3R7MC86"/>
<dbReference type="EMBL" id="QCYY01001451">
    <property type="protein sequence ID" value="ROT77988.1"/>
    <property type="molecule type" value="Genomic_DNA"/>
</dbReference>
<comment type="similarity">
    <text evidence="1">Belongs to the beta/gamma-crystallin family.</text>
</comment>
<evidence type="ECO:0000256" key="1">
    <source>
        <dbReference type="ARBA" id="ARBA00009646"/>
    </source>
</evidence>
<organism evidence="5 6">
    <name type="scientific">Penaeus vannamei</name>
    <name type="common">Whiteleg shrimp</name>
    <name type="synonym">Litopenaeus vannamei</name>
    <dbReference type="NCBI Taxonomy" id="6689"/>
    <lineage>
        <taxon>Eukaryota</taxon>
        <taxon>Metazoa</taxon>
        <taxon>Ecdysozoa</taxon>
        <taxon>Arthropoda</taxon>
        <taxon>Crustacea</taxon>
        <taxon>Multicrustacea</taxon>
        <taxon>Malacostraca</taxon>
        <taxon>Eumalacostraca</taxon>
        <taxon>Eucarida</taxon>
        <taxon>Decapoda</taxon>
        <taxon>Dendrobranchiata</taxon>
        <taxon>Penaeoidea</taxon>
        <taxon>Penaeidae</taxon>
        <taxon>Penaeus</taxon>
    </lineage>
</organism>
<reference evidence="5 6" key="1">
    <citation type="submission" date="2018-04" db="EMBL/GenBank/DDBJ databases">
        <authorList>
            <person name="Zhang X."/>
            <person name="Yuan J."/>
            <person name="Li F."/>
            <person name="Xiang J."/>
        </authorList>
    </citation>
    <scope>NUCLEOTIDE SEQUENCE [LARGE SCALE GENOMIC DNA]</scope>
    <source>
        <tissue evidence="5">Muscle</tissue>
    </source>
</reference>
<evidence type="ECO:0000313" key="5">
    <source>
        <dbReference type="EMBL" id="ROT77988.1"/>
    </source>
</evidence>
<evidence type="ECO:0000313" key="6">
    <source>
        <dbReference type="Proteomes" id="UP000283509"/>
    </source>
</evidence>
<keyword evidence="6" id="KW-1185">Reference proteome</keyword>
<sequence length="235" mass="26365">MERVLKSTVLLLVLLGARPGTASYSSETRCYADQNLYGEWYDFNEYVPNLGLYHFDNTIESIRETGVWMYYDHAEYNTYQSGWVFWATGIDFSGNVPSQYANTATSLRYAGSPYSLNDETWTVYSGESFTGHEVMGNEDAASLGPLGDDVSSIIILGQSAWTFYDGRDFHGTNSVCLYPNFKFNDDSEDRSLHVGLYPTPSHFQISDNNIESIALSRTQGLVLAPSRRLARLDGV</sequence>
<keyword evidence="3" id="KW-0732">Signal</keyword>
<keyword evidence="2" id="KW-0677">Repeat</keyword>
<dbReference type="PROSITE" id="PS50915">
    <property type="entry name" value="CRYSTALLIN_BETA_GAMMA"/>
    <property type="match status" value="1"/>
</dbReference>
<gene>
    <name evidence="5" type="ORF">C7M84_003307</name>
</gene>
<dbReference type="SUPFAM" id="SSF49695">
    <property type="entry name" value="gamma-Crystallin-like"/>
    <property type="match status" value="1"/>
</dbReference>
<reference evidence="5 6" key="2">
    <citation type="submission" date="2019-01" db="EMBL/GenBank/DDBJ databases">
        <title>The decoding of complex shrimp genome reveals the adaptation for benthos swimmer, frequently molting mechanism and breeding impact on genome.</title>
        <authorList>
            <person name="Sun Y."/>
            <person name="Gao Y."/>
            <person name="Yu Y."/>
        </authorList>
    </citation>
    <scope>NUCLEOTIDE SEQUENCE [LARGE SCALE GENOMIC DNA]</scope>
    <source>
        <tissue evidence="5">Muscle</tissue>
    </source>
</reference>
<dbReference type="Gene3D" id="2.60.20.10">
    <property type="entry name" value="Crystallins"/>
    <property type="match status" value="2"/>
</dbReference>
<feature type="signal peptide" evidence="3">
    <location>
        <begin position="1"/>
        <end position="22"/>
    </location>
</feature>
<evidence type="ECO:0000259" key="4">
    <source>
        <dbReference type="PROSITE" id="PS50915"/>
    </source>
</evidence>
<name>A0A3R7MC86_PENVA</name>
<comment type="caution">
    <text evidence="5">The sequence shown here is derived from an EMBL/GenBank/DDBJ whole genome shotgun (WGS) entry which is preliminary data.</text>
</comment>
<dbReference type="Proteomes" id="UP000283509">
    <property type="component" value="Unassembled WGS sequence"/>
</dbReference>
<evidence type="ECO:0000256" key="3">
    <source>
        <dbReference type="SAM" id="SignalP"/>
    </source>
</evidence>
<protein>
    <submittedName>
        <fullName evidence="5">Beta-crystallin A1</fullName>
    </submittedName>
</protein>